<comment type="caution">
    <text evidence="1">The sequence shown here is derived from an EMBL/GenBank/DDBJ whole genome shotgun (WGS) entry which is preliminary data.</text>
</comment>
<proteinExistence type="predicted"/>
<sequence length="119" mass="12939">MGNMHYEIYRDGERLDAGYGVEAVCEETGCQEQIDRGLAYLCGSTPGGDEYGCGRYYCGKHLYLGSGAPVSSGLCLRYDARYTAEHPDPLELSPDAMVVEYATTTPGLLSHGVTDRRST</sequence>
<organism evidence="1 2">
    <name type="scientific">Streptomyces spirodelae</name>
    <dbReference type="NCBI Taxonomy" id="2812904"/>
    <lineage>
        <taxon>Bacteria</taxon>
        <taxon>Bacillati</taxon>
        <taxon>Actinomycetota</taxon>
        <taxon>Actinomycetes</taxon>
        <taxon>Kitasatosporales</taxon>
        <taxon>Streptomycetaceae</taxon>
        <taxon>Streptomyces</taxon>
    </lineage>
</organism>
<gene>
    <name evidence="1" type="ORF">JW592_27745</name>
</gene>
<dbReference type="EMBL" id="JAFFZN010000032">
    <property type="protein sequence ID" value="MBO8189222.1"/>
    <property type="molecule type" value="Genomic_DNA"/>
</dbReference>
<dbReference type="Proteomes" id="UP001518976">
    <property type="component" value="Unassembled WGS sequence"/>
</dbReference>
<name>A0ABS3X1H6_9ACTN</name>
<keyword evidence="2" id="KW-1185">Reference proteome</keyword>
<evidence type="ECO:0000313" key="1">
    <source>
        <dbReference type="EMBL" id="MBO8189222.1"/>
    </source>
</evidence>
<dbReference type="RefSeq" id="WP_209267990.1">
    <property type="nucleotide sequence ID" value="NZ_JAFFZN010000032.1"/>
</dbReference>
<evidence type="ECO:0000313" key="2">
    <source>
        <dbReference type="Proteomes" id="UP001518976"/>
    </source>
</evidence>
<accession>A0ABS3X1H6</accession>
<protein>
    <submittedName>
        <fullName evidence="1">Uncharacterized protein</fullName>
    </submittedName>
</protein>
<reference evidence="1 2" key="1">
    <citation type="submission" date="2021-02" db="EMBL/GenBank/DDBJ databases">
        <title>Streptomyces spirodelae sp. nov., isolated from duckweed.</title>
        <authorList>
            <person name="Saimee Y."/>
            <person name="Duangmal K."/>
        </authorList>
    </citation>
    <scope>NUCLEOTIDE SEQUENCE [LARGE SCALE GENOMIC DNA]</scope>
    <source>
        <strain evidence="1 2">DW4-2</strain>
    </source>
</reference>